<organism evidence="1 2">
    <name type="scientific">Fictibacillus phosphorivorans</name>
    <dbReference type="NCBI Taxonomy" id="1221500"/>
    <lineage>
        <taxon>Bacteria</taxon>
        <taxon>Bacillati</taxon>
        <taxon>Bacillota</taxon>
        <taxon>Bacilli</taxon>
        <taxon>Bacillales</taxon>
        <taxon>Fictibacillaceae</taxon>
        <taxon>Fictibacillus</taxon>
    </lineage>
</organism>
<comment type="caution">
    <text evidence="1">The sequence shown here is derived from an EMBL/GenBank/DDBJ whole genome shotgun (WGS) entry which is preliminary data.</text>
</comment>
<reference evidence="2" key="1">
    <citation type="submission" date="2016-01" db="EMBL/GenBank/DDBJ databases">
        <title>Draft genome of Chromobacterium sp. F49.</title>
        <authorList>
            <person name="Hong K.W."/>
        </authorList>
    </citation>
    <scope>NUCLEOTIDE SEQUENCE [LARGE SCALE GENOMIC DNA]</scope>
    <source>
        <strain evidence="2">P7IIIA</strain>
    </source>
</reference>
<name>A0A163PB47_9BACL</name>
<proteinExistence type="predicted"/>
<evidence type="ECO:0000313" key="1">
    <source>
        <dbReference type="EMBL" id="KZE63280.1"/>
    </source>
</evidence>
<dbReference type="AlphaFoldDB" id="A0A163PB47"/>
<accession>A0A163PB47</accession>
<evidence type="ECO:0000313" key="2">
    <source>
        <dbReference type="Proteomes" id="UP000076567"/>
    </source>
</evidence>
<dbReference type="EMBL" id="LRFC01000041">
    <property type="protein sequence ID" value="KZE63280.1"/>
    <property type="molecule type" value="Genomic_DNA"/>
</dbReference>
<protein>
    <submittedName>
        <fullName evidence="1">Uncharacterized protein</fullName>
    </submittedName>
</protein>
<sequence>MLTVVATQELSMSLKVFIKHILKHGLKTIILQTVKTILKENRNELAKRVQQQRTLDLVQNT</sequence>
<dbReference type="Proteomes" id="UP000076567">
    <property type="component" value="Unassembled WGS sequence"/>
</dbReference>
<gene>
    <name evidence="1" type="ORF">AWM68_15920</name>
</gene>
<keyword evidence="2" id="KW-1185">Reference proteome</keyword>